<evidence type="ECO:0000313" key="2">
    <source>
        <dbReference type="EMBL" id="TNN62470.1"/>
    </source>
</evidence>
<name>A0A4Z2HAC6_9TELE</name>
<evidence type="ECO:0000313" key="3">
    <source>
        <dbReference type="Proteomes" id="UP000314294"/>
    </source>
</evidence>
<dbReference type="EMBL" id="SRLO01000292">
    <property type="protein sequence ID" value="TNN62470.1"/>
    <property type="molecule type" value="Genomic_DNA"/>
</dbReference>
<dbReference type="Proteomes" id="UP000314294">
    <property type="component" value="Unassembled WGS sequence"/>
</dbReference>
<organism evidence="2 3">
    <name type="scientific">Liparis tanakae</name>
    <name type="common">Tanaka's snailfish</name>
    <dbReference type="NCBI Taxonomy" id="230148"/>
    <lineage>
        <taxon>Eukaryota</taxon>
        <taxon>Metazoa</taxon>
        <taxon>Chordata</taxon>
        <taxon>Craniata</taxon>
        <taxon>Vertebrata</taxon>
        <taxon>Euteleostomi</taxon>
        <taxon>Actinopterygii</taxon>
        <taxon>Neopterygii</taxon>
        <taxon>Teleostei</taxon>
        <taxon>Neoteleostei</taxon>
        <taxon>Acanthomorphata</taxon>
        <taxon>Eupercaria</taxon>
        <taxon>Perciformes</taxon>
        <taxon>Cottioidei</taxon>
        <taxon>Cottales</taxon>
        <taxon>Liparidae</taxon>
        <taxon>Liparis</taxon>
    </lineage>
</organism>
<feature type="region of interest" description="Disordered" evidence="1">
    <location>
        <begin position="40"/>
        <end position="61"/>
    </location>
</feature>
<dbReference type="AlphaFoldDB" id="A0A4Z2HAC6"/>
<sequence length="123" mass="13044">MRTEPCCPTGYLPVYQPVYLFAQDGVTCCCGEHRAGSERDELPLIEEASRDQLGAHEPEEPYSKLALKGPLDLAVSEAGPGSCLLPPAPGLDLPSFPMALPPSLCLLPQRPLSQCLLPGGLAC</sequence>
<proteinExistence type="predicted"/>
<keyword evidence="3" id="KW-1185">Reference proteome</keyword>
<comment type="caution">
    <text evidence="2">The sequence shown here is derived from an EMBL/GenBank/DDBJ whole genome shotgun (WGS) entry which is preliminary data.</text>
</comment>
<accession>A0A4Z2HAC6</accession>
<reference evidence="2 3" key="1">
    <citation type="submission" date="2019-03" db="EMBL/GenBank/DDBJ databases">
        <title>First draft genome of Liparis tanakae, snailfish: a comprehensive survey of snailfish specific genes.</title>
        <authorList>
            <person name="Kim W."/>
            <person name="Song I."/>
            <person name="Jeong J.-H."/>
            <person name="Kim D."/>
            <person name="Kim S."/>
            <person name="Ryu S."/>
            <person name="Song J.Y."/>
            <person name="Lee S.K."/>
        </authorList>
    </citation>
    <scope>NUCLEOTIDE SEQUENCE [LARGE SCALE GENOMIC DNA]</scope>
    <source>
        <tissue evidence="2">Muscle</tissue>
    </source>
</reference>
<evidence type="ECO:0000256" key="1">
    <source>
        <dbReference type="SAM" id="MobiDB-lite"/>
    </source>
</evidence>
<protein>
    <submittedName>
        <fullName evidence="2">Uncharacterized protein</fullName>
    </submittedName>
</protein>
<gene>
    <name evidence="2" type="ORF">EYF80_027273</name>
</gene>